<sequence length="193" mass="22856">MKNLNICIDIDGTITNPYFWLDIANKYFNKNITIDEVTEYEIDKVMGITREEYNDFYSKNKLEMHNEQISLRENAKETIEELIKLNNIYFVTARDEDLKIITYSYLKKKNIPYDDVFVLGTSYKVEMAKKLKCDVFIEDSYANALQLSESGFKVLLIDTNYNRKPLNKNIIKVYSWNEIHETIKEMQVNEKAL</sequence>
<accession>A0A1W1WX64</accession>
<dbReference type="InterPro" id="IPR036412">
    <property type="entry name" value="HAD-like_sf"/>
</dbReference>
<dbReference type="InterPro" id="IPR052419">
    <property type="entry name" value="5_3-deoxyribonucleotidase-like"/>
</dbReference>
<keyword evidence="6" id="KW-1185">Reference proteome</keyword>
<name>A0A1W1WX64_9CLOT</name>
<evidence type="ECO:0000313" key="6">
    <source>
        <dbReference type="Proteomes" id="UP000192468"/>
    </source>
</evidence>
<feature type="active site" description="Nucleophile" evidence="4">
    <location>
        <position position="9"/>
    </location>
</feature>
<dbReference type="InterPro" id="IPR010708">
    <property type="entry name" value="5'(3')-deoxyribonucleotidase"/>
</dbReference>
<dbReference type="AlphaFoldDB" id="A0A1W1WX64"/>
<protein>
    <recommendedName>
        <fullName evidence="3">Nucleotidase</fullName>
        <ecNumber evidence="3">3.1.3.-</ecNumber>
    </recommendedName>
</protein>
<dbReference type="InterPro" id="IPR009206">
    <property type="entry name" value="Nucleotidase_putative"/>
</dbReference>
<proteinExistence type="inferred from homology"/>
<dbReference type="EMBL" id="FWXH01000002">
    <property type="protein sequence ID" value="SMC16319.1"/>
    <property type="molecule type" value="Genomic_DNA"/>
</dbReference>
<evidence type="ECO:0000256" key="3">
    <source>
        <dbReference type="PIRNR" id="PIRNR021362"/>
    </source>
</evidence>
<keyword evidence="2 3" id="KW-0378">Hydrolase</keyword>
<evidence type="ECO:0000313" key="5">
    <source>
        <dbReference type="EMBL" id="SMC16319.1"/>
    </source>
</evidence>
<gene>
    <name evidence="5" type="ORF">SAMN02745134_00048</name>
</gene>
<reference evidence="5 6" key="1">
    <citation type="submission" date="2017-04" db="EMBL/GenBank/DDBJ databases">
        <authorList>
            <person name="Afonso C.L."/>
            <person name="Miller P.J."/>
            <person name="Scott M.A."/>
            <person name="Spackman E."/>
            <person name="Goraichik I."/>
            <person name="Dimitrov K.M."/>
            <person name="Suarez D.L."/>
            <person name="Swayne D.E."/>
        </authorList>
    </citation>
    <scope>NUCLEOTIDE SEQUENCE [LARGE SCALE GENOMIC DNA]</scope>
    <source>
        <strain evidence="5 6">DSM 12555</strain>
    </source>
</reference>
<dbReference type="PANTHER" id="PTHR35134:SF2">
    <property type="entry name" value="NUCLEOTIDASE YQFW-RELATED"/>
    <property type="match status" value="1"/>
</dbReference>
<organism evidence="5 6">
    <name type="scientific">Clostridium acidisoli DSM 12555</name>
    <dbReference type="NCBI Taxonomy" id="1121291"/>
    <lineage>
        <taxon>Bacteria</taxon>
        <taxon>Bacillati</taxon>
        <taxon>Bacillota</taxon>
        <taxon>Clostridia</taxon>
        <taxon>Eubacteriales</taxon>
        <taxon>Clostridiaceae</taxon>
        <taxon>Clostridium</taxon>
    </lineage>
</organism>
<dbReference type="OrthoDB" id="2471595at2"/>
<dbReference type="STRING" id="1121291.SAMN02745134_00048"/>
<dbReference type="SUPFAM" id="SSF56784">
    <property type="entry name" value="HAD-like"/>
    <property type="match status" value="1"/>
</dbReference>
<dbReference type="EC" id="3.1.3.-" evidence="3"/>
<dbReference type="PIRSF" id="PIRSF021362">
    <property type="entry name" value="UCP021362_HAD"/>
    <property type="match status" value="1"/>
</dbReference>
<feature type="active site" description="Proton donor" evidence="4">
    <location>
        <position position="11"/>
    </location>
</feature>
<evidence type="ECO:0000256" key="4">
    <source>
        <dbReference type="PIRSR" id="PIRSR610708-1"/>
    </source>
</evidence>
<dbReference type="RefSeq" id="WP_084113277.1">
    <property type="nucleotide sequence ID" value="NZ_FWXH01000002.1"/>
</dbReference>
<evidence type="ECO:0000256" key="1">
    <source>
        <dbReference type="ARBA" id="ARBA00009589"/>
    </source>
</evidence>
<dbReference type="Pfam" id="PF06941">
    <property type="entry name" value="NT5C"/>
    <property type="match status" value="1"/>
</dbReference>
<dbReference type="GO" id="GO:0008253">
    <property type="term" value="F:5'-nucleotidase activity"/>
    <property type="evidence" value="ECO:0007669"/>
    <property type="project" value="InterPro"/>
</dbReference>
<dbReference type="PANTHER" id="PTHR35134">
    <property type="entry name" value="NUCLEOTIDASE YQFW-RELATED"/>
    <property type="match status" value="1"/>
</dbReference>
<dbReference type="Gene3D" id="3.40.50.1000">
    <property type="entry name" value="HAD superfamily/HAD-like"/>
    <property type="match status" value="1"/>
</dbReference>
<evidence type="ECO:0000256" key="2">
    <source>
        <dbReference type="ARBA" id="ARBA00022801"/>
    </source>
</evidence>
<dbReference type="GO" id="GO:0009264">
    <property type="term" value="P:deoxyribonucleotide catabolic process"/>
    <property type="evidence" value="ECO:0007669"/>
    <property type="project" value="InterPro"/>
</dbReference>
<dbReference type="Proteomes" id="UP000192468">
    <property type="component" value="Unassembled WGS sequence"/>
</dbReference>
<comment type="similarity">
    <text evidence="1 3">Belongs to the 5'(3')-deoxyribonucleotidase family.</text>
</comment>
<dbReference type="InterPro" id="IPR023214">
    <property type="entry name" value="HAD_sf"/>
</dbReference>